<dbReference type="AlphaFoldDB" id="A0A6M3M903"/>
<sequence length="108" mass="12205">MKLSVEEAKSLAGEIERNGGNAESLKTAIEQADNHENSLKSIPAEELGDEEYLELKRAQTKIEEGTDLECMICHDKFDHLLSGTCEVCWRDWMLSAKPEDLKLRKQIA</sequence>
<protein>
    <submittedName>
        <fullName evidence="3">Uncharacterized protein</fullName>
    </submittedName>
</protein>
<dbReference type="EMBL" id="MT143877">
    <property type="protein sequence ID" value="QJB04257.1"/>
    <property type="molecule type" value="Genomic_DNA"/>
</dbReference>
<organism evidence="3">
    <name type="scientific">viral metagenome</name>
    <dbReference type="NCBI Taxonomy" id="1070528"/>
    <lineage>
        <taxon>unclassified sequences</taxon>
        <taxon>metagenomes</taxon>
        <taxon>organismal metagenomes</taxon>
    </lineage>
</organism>
<feature type="compositionally biased region" description="Basic and acidic residues" evidence="1">
    <location>
        <begin position="1"/>
        <end position="17"/>
    </location>
</feature>
<proteinExistence type="predicted"/>
<accession>A0A6M3M903</accession>
<reference evidence="3" key="1">
    <citation type="submission" date="2020-03" db="EMBL/GenBank/DDBJ databases">
        <title>The deep terrestrial virosphere.</title>
        <authorList>
            <person name="Holmfeldt K."/>
            <person name="Nilsson E."/>
            <person name="Simone D."/>
            <person name="Lopez-Fernandez M."/>
            <person name="Wu X."/>
            <person name="de Brujin I."/>
            <person name="Lundin D."/>
            <person name="Andersson A."/>
            <person name="Bertilsson S."/>
            <person name="Dopson M."/>
        </authorList>
    </citation>
    <scope>NUCLEOTIDE SEQUENCE</scope>
    <source>
        <strain evidence="2">MM171A00648</strain>
        <strain evidence="3">MM171B00403</strain>
    </source>
</reference>
<name>A0A6M3M903_9ZZZZ</name>
<gene>
    <name evidence="2" type="ORF">MM171A00648_0002</name>
    <name evidence="3" type="ORF">MM171B00403_0023</name>
</gene>
<evidence type="ECO:0000313" key="2">
    <source>
        <dbReference type="EMBL" id="QJB00242.1"/>
    </source>
</evidence>
<evidence type="ECO:0000256" key="1">
    <source>
        <dbReference type="SAM" id="MobiDB-lite"/>
    </source>
</evidence>
<feature type="region of interest" description="Disordered" evidence="1">
    <location>
        <begin position="1"/>
        <end position="26"/>
    </location>
</feature>
<evidence type="ECO:0000313" key="3">
    <source>
        <dbReference type="EMBL" id="QJB04257.1"/>
    </source>
</evidence>
<dbReference type="EMBL" id="MT143686">
    <property type="protein sequence ID" value="QJB00242.1"/>
    <property type="molecule type" value="Genomic_DNA"/>
</dbReference>